<protein>
    <submittedName>
        <fullName evidence="1">Uncharacterized protein</fullName>
    </submittedName>
</protein>
<evidence type="ECO:0000313" key="2">
    <source>
        <dbReference type="Proteomes" id="UP000661077"/>
    </source>
</evidence>
<name>A0ABS1WYF8_9GAMM</name>
<dbReference type="Proteomes" id="UP000661077">
    <property type="component" value="Unassembled WGS sequence"/>
</dbReference>
<gene>
    <name evidence="1" type="ORF">JM946_14830</name>
</gene>
<organism evidence="1 2">
    <name type="scientific">Steroidobacter gossypii</name>
    <dbReference type="NCBI Taxonomy" id="2805490"/>
    <lineage>
        <taxon>Bacteria</taxon>
        <taxon>Pseudomonadati</taxon>
        <taxon>Pseudomonadota</taxon>
        <taxon>Gammaproteobacteria</taxon>
        <taxon>Steroidobacterales</taxon>
        <taxon>Steroidobacteraceae</taxon>
        <taxon>Steroidobacter</taxon>
    </lineage>
</organism>
<evidence type="ECO:0000313" key="1">
    <source>
        <dbReference type="EMBL" id="MBM0106005.1"/>
    </source>
</evidence>
<accession>A0ABS1WYF8</accession>
<sequence length="110" mass="12345">MGHLIELNDTLKLKRGAGFPENVRVGGVYDFSIAGRRLYNLKPTRVLLVEEIDGQWNMVGHAMILRQTIDAVAERTTGQFEVSQLYPPEYVRLVNRFDTPAGKGYDVPPG</sequence>
<reference evidence="1 2" key="1">
    <citation type="journal article" date="2021" name="Int. J. Syst. Evol. Microbiol.">
        <title>Steroidobacter gossypii sp. nov., isolated from soil of cotton cropping field.</title>
        <authorList>
            <person name="Huang R."/>
            <person name="Yang S."/>
            <person name="Zhen C."/>
            <person name="Liu W."/>
        </authorList>
    </citation>
    <scope>NUCLEOTIDE SEQUENCE [LARGE SCALE GENOMIC DNA]</scope>
    <source>
        <strain evidence="1 2">S1-65</strain>
    </source>
</reference>
<keyword evidence="2" id="KW-1185">Reference proteome</keyword>
<proteinExistence type="predicted"/>
<dbReference type="EMBL" id="JAEVLS010000003">
    <property type="protein sequence ID" value="MBM0106005.1"/>
    <property type="molecule type" value="Genomic_DNA"/>
</dbReference>
<dbReference type="RefSeq" id="WP_203168076.1">
    <property type="nucleotide sequence ID" value="NZ_JAEVLS010000003.1"/>
</dbReference>
<comment type="caution">
    <text evidence="1">The sequence shown here is derived from an EMBL/GenBank/DDBJ whole genome shotgun (WGS) entry which is preliminary data.</text>
</comment>